<accession>A0A0K8Q0J8</accession>
<gene>
    <name evidence="7" type="ORF">SAZU_8155</name>
</gene>
<dbReference type="PANTHER" id="PTHR43619">
    <property type="entry name" value="S-ADENOSYL-L-METHIONINE-DEPENDENT METHYLTRANSFERASE YKTD-RELATED"/>
    <property type="match status" value="1"/>
</dbReference>
<dbReference type="EMBL" id="DF968533">
    <property type="protein sequence ID" value="GAP53274.1"/>
    <property type="molecule type" value="Genomic_DNA"/>
</dbReference>
<name>A0A0K8Q0J8_STRAJ</name>
<protein>
    <recommendedName>
        <fullName evidence="6">S-adenosyl-L-methionine-dependent methyltransferase</fullName>
        <ecNumber evidence="6">2.1.1.-</ecNumber>
    </recommendedName>
</protein>
<dbReference type="OrthoDB" id="9806164at2"/>
<evidence type="ECO:0000256" key="5">
    <source>
        <dbReference type="ARBA" id="ARBA00022691"/>
    </source>
</evidence>
<dbReference type="PANTHER" id="PTHR43619:SF2">
    <property type="entry name" value="S-ADENOSYL-L-METHIONINE-DEPENDENT METHYLTRANSFERASES SUPERFAMILY PROTEIN"/>
    <property type="match status" value="1"/>
</dbReference>
<dbReference type="EC" id="2.1.1.-" evidence="6"/>
<dbReference type="PATRIC" id="fig|146537.3.peg.8614"/>
<dbReference type="AlphaFoldDB" id="A0A0K8Q0J8"/>
<proteinExistence type="inferred from homology"/>
<evidence type="ECO:0000256" key="6">
    <source>
        <dbReference type="RuleBase" id="RU362030"/>
    </source>
</evidence>
<evidence type="ECO:0000313" key="7">
    <source>
        <dbReference type="EMBL" id="GAP53274.1"/>
    </source>
</evidence>
<evidence type="ECO:0000256" key="3">
    <source>
        <dbReference type="ARBA" id="ARBA00022603"/>
    </source>
</evidence>
<comment type="function">
    <text evidence="1 6">Exhibits S-adenosyl-L-methionine-dependent methyltransferase activity.</text>
</comment>
<dbReference type="Proteomes" id="UP000053859">
    <property type="component" value="Unassembled WGS sequence"/>
</dbReference>
<comment type="similarity">
    <text evidence="2 6">Belongs to the UPF0677 family.</text>
</comment>
<evidence type="ECO:0000256" key="1">
    <source>
        <dbReference type="ARBA" id="ARBA00003907"/>
    </source>
</evidence>
<evidence type="ECO:0000256" key="4">
    <source>
        <dbReference type="ARBA" id="ARBA00022679"/>
    </source>
</evidence>
<evidence type="ECO:0000313" key="8">
    <source>
        <dbReference type="Proteomes" id="UP000053859"/>
    </source>
</evidence>
<dbReference type="SUPFAM" id="SSF53335">
    <property type="entry name" value="S-adenosyl-L-methionine-dependent methyltransferases"/>
    <property type="match status" value="1"/>
</dbReference>
<dbReference type="GO" id="GO:0032259">
    <property type="term" value="P:methylation"/>
    <property type="evidence" value="ECO:0007669"/>
    <property type="project" value="UniProtKB-KW"/>
</dbReference>
<dbReference type="InterPro" id="IPR007213">
    <property type="entry name" value="Ppm1/Ppm2/Tcmp"/>
</dbReference>
<keyword evidence="5 6" id="KW-0949">S-adenosyl-L-methionine</keyword>
<organism evidence="7 8">
    <name type="scientific">Streptomyces azureus</name>
    <dbReference type="NCBI Taxonomy" id="146537"/>
    <lineage>
        <taxon>Bacteria</taxon>
        <taxon>Bacillati</taxon>
        <taxon>Actinomycetota</taxon>
        <taxon>Actinomycetes</taxon>
        <taxon>Kitasatosporales</taxon>
        <taxon>Streptomycetaceae</taxon>
        <taxon>Streptomyces</taxon>
    </lineage>
</organism>
<dbReference type="Pfam" id="PF04072">
    <property type="entry name" value="LCM"/>
    <property type="match status" value="1"/>
</dbReference>
<dbReference type="RefSeq" id="WP_059424801.1">
    <property type="nucleotide sequence ID" value="NZ_DF968533.1"/>
</dbReference>
<dbReference type="Gene3D" id="3.40.50.150">
    <property type="entry name" value="Vaccinia Virus protein VP39"/>
    <property type="match status" value="1"/>
</dbReference>
<keyword evidence="4" id="KW-0808">Transferase</keyword>
<keyword evidence="3 6" id="KW-0489">Methyltransferase</keyword>
<dbReference type="InterPro" id="IPR029063">
    <property type="entry name" value="SAM-dependent_MTases_sf"/>
</dbReference>
<dbReference type="InterPro" id="IPR011610">
    <property type="entry name" value="SAM_mthyl_Trfase_ML2640-like"/>
</dbReference>
<dbReference type="NCBIfam" id="TIGR00027">
    <property type="entry name" value="mthyl_TIGR00027"/>
    <property type="match status" value="1"/>
</dbReference>
<evidence type="ECO:0000256" key="2">
    <source>
        <dbReference type="ARBA" id="ARBA00008138"/>
    </source>
</evidence>
<dbReference type="GO" id="GO:0008168">
    <property type="term" value="F:methyltransferase activity"/>
    <property type="evidence" value="ECO:0007669"/>
    <property type="project" value="UniProtKB-UniRule"/>
</dbReference>
<sequence length="280" mass="30988">MSSLTETAHWIACARAAESFRPDRLFDDPLAVEFIRRTAPDLYTELRSAPSSRFDTLAVRTKFFDDCLMRAVSESGHRQVVVLAAGMDGRAFRLPWPEGVTLYEVDLPEAVEEKAGFLASCGLATDRCSRVAVPADLTADWPSALLDAGFRSELPTVWLAEGVLYYLTEDQVDAVVGQVTELSSPGSVLCLEQVNTDLYRAPWMREWLQQMRDEGRPWRSGVADPETWLAHRGWHAVVREPCDLAEATGRLVPRTPPRGVSGAARTWLVRADLVNATAAA</sequence>
<reference evidence="7" key="1">
    <citation type="journal article" date="2015" name="Genome Announc.">
        <title>Draft Genome Sequence of Thiostrepton-Producing Streptomyces azureus ATCC 14921.</title>
        <authorList>
            <person name="Sakihara K."/>
            <person name="Maeda J."/>
            <person name="Tashiro K."/>
            <person name="Fujino Y."/>
            <person name="Kuhara S."/>
            <person name="Ohshima T."/>
            <person name="Ogata S."/>
            <person name="Doi K."/>
        </authorList>
    </citation>
    <scope>NUCLEOTIDE SEQUENCE [LARGE SCALE GENOMIC DNA]</scope>
    <source>
        <strain evidence="7">ATCC14921</strain>
    </source>
</reference>
<keyword evidence="8" id="KW-1185">Reference proteome</keyword>